<dbReference type="Proteomes" id="UP000620156">
    <property type="component" value="Unassembled WGS sequence"/>
</dbReference>
<feature type="region of interest" description="Disordered" evidence="1">
    <location>
        <begin position="30"/>
        <end position="51"/>
    </location>
</feature>
<reference evidence="2" key="2">
    <citation type="submission" date="2020-09" db="EMBL/GenBank/DDBJ databases">
        <authorList>
            <person name="Sun Q."/>
            <person name="Ohkuma M."/>
        </authorList>
    </citation>
    <scope>NUCLEOTIDE SEQUENCE</scope>
    <source>
        <strain evidence="2">JCM 3131</strain>
    </source>
</reference>
<protein>
    <submittedName>
        <fullName evidence="2">Lipoprotein</fullName>
    </submittedName>
</protein>
<gene>
    <name evidence="2" type="ORF">GCM10010145_66310</name>
</gene>
<evidence type="ECO:0000256" key="1">
    <source>
        <dbReference type="SAM" id="MobiDB-lite"/>
    </source>
</evidence>
<dbReference type="RefSeq" id="WP_189220582.1">
    <property type="nucleotide sequence ID" value="NZ_BMQK01000026.1"/>
</dbReference>
<dbReference type="InterPro" id="IPR006311">
    <property type="entry name" value="TAT_signal"/>
</dbReference>
<organism evidence="2 3">
    <name type="scientific">Streptomyces ruber</name>
    <dbReference type="NCBI Taxonomy" id="83378"/>
    <lineage>
        <taxon>Bacteria</taxon>
        <taxon>Bacillati</taxon>
        <taxon>Actinomycetota</taxon>
        <taxon>Actinomycetes</taxon>
        <taxon>Kitasatosporales</taxon>
        <taxon>Streptomycetaceae</taxon>
        <taxon>Streptomyces</taxon>
    </lineage>
</organism>
<evidence type="ECO:0000313" key="3">
    <source>
        <dbReference type="Proteomes" id="UP000620156"/>
    </source>
</evidence>
<dbReference type="EMBL" id="BMQK01000026">
    <property type="protein sequence ID" value="GGQ87563.1"/>
    <property type="molecule type" value="Genomic_DNA"/>
</dbReference>
<reference evidence="2" key="1">
    <citation type="journal article" date="2014" name="Int. J. Syst. Evol. Microbiol.">
        <title>Complete genome sequence of Corynebacterium casei LMG S-19264T (=DSM 44701T), isolated from a smear-ripened cheese.</title>
        <authorList>
            <consortium name="US DOE Joint Genome Institute (JGI-PGF)"/>
            <person name="Walter F."/>
            <person name="Albersmeier A."/>
            <person name="Kalinowski J."/>
            <person name="Ruckert C."/>
        </authorList>
    </citation>
    <scope>NUCLEOTIDE SEQUENCE</scope>
    <source>
        <strain evidence="2">JCM 3131</strain>
    </source>
</reference>
<proteinExistence type="predicted"/>
<evidence type="ECO:0000313" key="2">
    <source>
        <dbReference type="EMBL" id="GGQ87563.1"/>
    </source>
</evidence>
<dbReference type="PROSITE" id="PS51318">
    <property type="entry name" value="TAT"/>
    <property type="match status" value="1"/>
</dbReference>
<name>A0A918BSI8_9ACTN</name>
<comment type="caution">
    <text evidence="2">The sequence shown here is derived from an EMBL/GenBank/DDBJ whole genome shotgun (WGS) entry which is preliminary data.</text>
</comment>
<keyword evidence="2" id="KW-0449">Lipoprotein</keyword>
<accession>A0A918BSI8</accession>
<feature type="region of interest" description="Disordered" evidence="1">
    <location>
        <begin position="97"/>
        <end position="122"/>
    </location>
</feature>
<keyword evidence="3" id="KW-1185">Reference proteome</keyword>
<sequence>MPFTLPPRTPGGPRRRSLLATAAGAVLLAGCTSGPGPESAEGDTRAAEQARARVARDSTALAERYAAVLAAHPQLTELLTPLRDEVVRHVQAFTDGAATGTPSPASAPASATPPAAPSAVPADAGAALAELATAETRLADRRIKELPEVPGELARLMASVAAAGAGHAFLLREGAK</sequence>
<feature type="compositionally biased region" description="Basic and acidic residues" evidence="1">
    <location>
        <begin position="42"/>
        <end position="51"/>
    </location>
</feature>
<dbReference type="AlphaFoldDB" id="A0A918BSI8"/>